<feature type="transmembrane region" description="Helical" evidence="1">
    <location>
        <begin position="123"/>
        <end position="143"/>
    </location>
</feature>
<reference evidence="3 4" key="1">
    <citation type="journal article" date="2015" name="Stand. Genomic Sci.">
        <title>Genomic Encyclopedia of Bacterial and Archaeal Type Strains, Phase III: the genomes of soil and plant-associated and newly described type strains.</title>
        <authorList>
            <person name="Whitman W.B."/>
            <person name="Woyke T."/>
            <person name="Klenk H.P."/>
            <person name="Zhou Y."/>
            <person name="Lilburn T.G."/>
            <person name="Beck B.J."/>
            <person name="De Vos P."/>
            <person name="Vandamme P."/>
            <person name="Eisen J.A."/>
            <person name="Garrity G."/>
            <person name="Hugenholtz P."/>
            <person name="Kyrpides N.C."/>
        </authorList>
    </citation>
    <scope>NUCLEOTIDE SEQUENCE [LARGE SCALE GENOMIC DNA]</scope>
    <source>
        <strain evidence="3 4">CGMCC 1.10124</strain>
    </source>
</reference>
<organism evidence="3 4">
    <name type="scientific">Haloplanus aerogenes</name>
    <dbReference type="NCBI Taxonomy" id="660522"/>
    <lineage>
        <taxon>Archaea</taxon>
        <taxon>Methanobacteriati</taxon>
        <taxon>Methanobacteriota</taxon>
        <taxon>Stenosarchaea group</taxon>
        <taxon>Halobacteria</taxon>
        <taxon>Halobacteriales</taxon>
        <taxon>Haloferacaceae</taxon>
        <taxon>Haloplanus</taxon>
    </lineage>
</organism>
<name>A0A3M0DD45_9EURY</name>
<dbReference type="GeneID" id="38471073"/>
<evidence type="ECO:0000313" key="2">
    <source>
        <dbReference type="EMBL" id="AZH25190.1"/>
    </source>
</evidence>
<proteinExistence type="predicted"/>
<keyword evidence="1" id="KW-0812">Transmembrane</keyword>
<gene>
    <name evidence="3" type="ORF">ATH50_2022</name>
    <name evidence="2" type="ORF">DU502_07265</name>
</gene>
<protein>
    <submittedName>
        <fullName evidence="3">Uncharacterized protein</fullName>
    </submittedName>
</protein>
<reference evidence="3" key="3">
    <citation type="submission" date="2018-10" db="EMBL/GenBank/DDBJ databases">
        <authorList>
            <person name="Whitman W."/>
            <person name="Huntemann M."/>
            <person name="Clum A."/>
            <person name="Pillay M."/>
            <person name="Palaniappan K."/>
            <person name="Varghese N."/>
            <person name="Mikhailova N."/>
            <person name="Stamatis D."/>
            <person name="Reddy T."/>
            <person name="Daum C."/>
            <person name="Shapiro N."/>
            <person name="Ivanova N."/>
            <person name="Kyrpides N."/>
            <person name="Woyke T."/>
        </authorList>
    </citation>
    <scope>NUCLEOTIDE SEQUENCE</scope>
    <source>
        <strain evidence="3">CGMCC 1.10124</strain>
    </source>
</reference>
<dbReference type="Proteomes" id="UP000277326">
    <property type="component" value="Unassembled WGS sequence"/>
</dbReference>
<sequence length="185" mass="20053">MVNATAFGMSGLVLPLFVWFVAIYQDYELNEAELKGIAAVEFTGFLTLFVMGLWHTIDNTFGGAVSLLFTAIPLLYGLLWLIAAIIHWYGADMKPLGIVALVQIPVQLLLIVGLFAVGAPISWGVVIDLLIYAPFTLGGFYLFTHGYMMPAAKRYTGWISLLATIATIHVMFVGSGIIGPILPGI</sequence>
<evidence type="ECO:0000256" key="1">
    <source>
        <dbReference type="SAM" id="Phobius"/>
    </source>
</evidence>
<dbReference type="KEGG" id="haer:DU502_07265"/>
<accession>A0A3M0DD45</accession>
<keyword evidence="5" id="KW-1185">Reference proteome</keyword>
<feature type="transmembrane region" description="Helical" evidence="1">
    <location>
        <begin position="6"/>
        <end position="24"/>
    </location>
</feature>
<dbReference type="EMBL" id="CP034145">
    <property type="protein sequence ID" value="AZH25190.1"/>
    <property type="molecule type" value="Genomic_DNA"/>
</dbReference>
<dbReference type="AlphaFoldDB" id="A0A3M0DD45"/>
<evidence type="ECO:0000313" key="5">
    <source>
        <dbReference type="Proteomes" id="UP000282007"/>
    </source>
</evidence>
<dbReference type="EMBL" id="REFS01000004">
    <property type="protein sequence ID" value="RMB13583.1"/>
    <property type="molecule type" value="Genomic_DNA"/>
</dbReference>
<keyword evidence="1" id="KW-1133">Transmembrane helix</keyword>
<reference evidence="2 5" key="2">
    <citation type="submission" date="2018-07" db="EMBL/GenBank/DDBJ databases">
        <title>Genome sequences of Haloplanus aerogenes JCM 16430T.</title>
        <authorList>
            <person name="Kim Y.B."/>
            <person name="Roh S.W."/>
        </authorList>
    </citation>
    <scope>NUCLEOTIDE SEQUENCE [LARGE SCALE GENOMIC DNA]</scope>
    <source>
        <strain evidence="2 5">JCM 16430</strain>
    </source>
</reference>
<keyword evidence="1" id="KW-0472">Membrane</keyword>
<feature type="transmembrane region" description="Helical" evidence="1">
    <location>
        <begin position="36"/>
        <end position="57"/>
    </location>
</feature>
<dbReference type="Proteomes" id="UP000282007">
    <property type="component" value="Chromosome"/>
</dbReference>
<dbReference type="RefSeq" id="WP_121920654.1">
    <property type="nucleotide sequence ID" value="NZ_CP034145.1"/>
</dbReference>
<evidence type="ECO:0000313" key="4">
    <source>
        <dbReference type="Proteomes" id="UP000277326"/>
    </source>
</evidence>
<feature type="transmembrane region" description="Helical" evidence="1">
    <location>
        <begin position="96"/>
        <end position="117"/>
    </location>
</feature>
<feature type="transmembrane region" description="Helical" evidence="1">
    <location>
        <begin position="63"/>
        <end position="89"/>
    </location>
</feature>
<evidence type="ECO:0000313" key="3">
    <source>
        <dbReference type="EMBL" id="RMB13583.1"/>
    </source>
</evidence>
<feature type="transmembrane region" description="Helical" evidence="1">
    <location>
        <begin position="155"/>
        <end position="182"/>
    </location>
</feature>